<sequence>MTEETILEYKISDHAQKRYAERIIGKDNQVEINRFVTENKDKIKTDINKMIQYGEMIYAGIQSQKDNKGKVINVFLKDCWVVLVNIQTHIVVTLYKIDLGCGDEFNQIYVSKMLNKLNEKKKLLAETKFNVAKESEEYKNLISDAQSQINEYKSMVKNLESMCIGYQTIIDNNTVKIKQADREVADIVNTLINKKEF</sequence>
<dbReference type="EMBL" id="BK059091">
    <property type="protein sequence ID" value="DAE28700.1"/>
    <property type="molecule type" value="Genomic_DNA"/>
</dbReference>
<reference evidence="2" key="1">
    <citation type="journal article" date="2021" name="Proc. Natl. Acad. Sci. U.S.A.">
        <title>A Catalog of Tens of Thousands of Viruses from Human Metagenomes Reveals Hidden Associations with Chronic Diseases.</title>
        <authorList>
            <person name="Tisza M.J."/>
            <person name="Buck C.B."/>
        </authorList>
    </citation>
    <scope>NUCLEOTIDE SEQUENCE</scope>
    <source>
        <strain evidence="2">CtmTa7</strain>
    </source>
</reference>
<evidence type="ECO:0000313" key="2">
    <source>
        <dbReference type="EMBL" id="DAE28700.1"/>
    </source>
</evidence>
<protein>
    <submittedName>
        <fullName evidence="2">Uncharacterized protein</fullName>
    </submittedName>
</protein>
<evidence type="ECO:0000256" key="1">
    <source>
        <dbReference type="SAM" id="Coils"/>
    </source>
</evidence>
<keyword evidence="1" id="KW-0175">Coiled coil</keyword>
<name>A0A8S5RCJ3_9VIRU</name>
<organism evidence="2">
    <name type="scientific">virus sp. ctmTa7</name>
    <dbReference type="NCBI Taxonomy" id="2828255"/>
    <lineage>
        <taxon>Viruses</taxon>
    </lineage>
</organism>
<feature type="coiled-coil region" evidence="1">
    <location>
        <begin position="135"/>
        <end position="162"/>
    </location>
</feature>
<proteinExistence type="predicted"/>
<accession>A0A8S5RCJ3</accession>